<evidence type="ECO:0000256" key="4">
    <source>
        <dbReference type="PROSITE-ProRule" id="PRU00433"/>
    </source>
</evidence>
<dbReference type="EMBL" id="QRBF01000002">
    <property type="protein sequence ID" value="RDS85362.1"/>
    <property type="molecule type" value="Genomic_DNA"/>
</dbReference>
<evidence type="ECO:0000256" key="3">
    <source>
        <dbReference type="ARBA" id="ARBA00023004"/>
    </source>
</evidence>
<keyword evidence="8" id="KW-1185">Reference proteome</keyword>
<feature type="domain" description="Cytochrome c" evidence="6">
    <location>
        <begin position="36"/>
        <end position="127"/>
    </location>
</feature>
<dbReference type="RefSeq" id="WP_115477403.1">
    <property type="nucleotide sequence ID" value="NZ_QRBF01000002.1"/>
</dbReference>
<feature type="chain" id="PRO_5016621697" evidence="5">
    <location>
        <begin position="24"/>
        <end position="154"/>
    </location>
</feature>
<gene>
    <name evidence="7" type="ORF">DWU99_07495</name>
</gene>
<dbReference type="PANTHER" id="PTHR35008">
    <property type="entry name" value="BLL4482 PROTEIN-RELATED"/>
    <property type="match status" value="1"/>
</dbReference>
<evidence type="ECO:0000313" key="8">
    <source>
        <dbReference type="Proteomes" id="UP000255334"/>
    </source>
</evidence>
<dbReference type="Pfam" id="PF00034">
    <property type="entry name" value="Cytochrom_C"/>
    <property type="match status" value="1"/>
</dbReference>
<keyword evidence="5" id="KW-0732">Signal</keyword>
<dbReference type="InterPro" id="IPR009056">
    <property type="entry name" value="Cyt_c-like_dom"/>
</dbReference>
<dbReference type="InterPro" id="IPR051459">
    <property type="entry name" value="Cytochrome_c-type_DH"/>
</dbReference>
<feature type="signal peptide" evidence="5">
    <location>
        <begin position="1"/>
        <end position="23"/>
    </location>
</feature>
<keyword evidence="3 4" id="KW-0408">Iron</keyword>
<dbReference type="Proteomes" id="UP000255334">
    <property type="component" value="Unassembled WGS sequence"/>
</dbReference>
<proteinExistence type="predicted"/>
<sequence length="154" mass="16743">MTSITRHLFRAIVLLGCTGFVHAQSSDNALYTYDTLHNANGEAIFHTICQGCHMPDAKGATGAGTYPALTGNPRLASAQYMAATILFGRHDMPSFKTSAEPNRSFFGDTKLSDAQIADVIHYIRTHFGNHYTDSITADEVTAMHPQDKPSPSKP</sequence>
<evidence type="ECO:0000256" key="2">
    <source>
        <dbReference type="ARBA" id="ARBA00022723"/>
    </source>
</evidence>
<dbReference type="OrthoDB" id="5523448at2"/>
<evidence type="ECO:0000259" key="6">
    <source>
        <dbReference type="PROSITE" id="PS51007"/>
    </source>
</evidence>
<dbReference type="SUPFAM" id="SSF46626">
    <property type="entry name" value="Cytochrome c"/>
    <property type="match status" value="1"/>
</dbReference>
<dbReference type="PANTHER" id="PTHR35008:SF9">
    <property type="entry name" value="CYTOCHROME C DOMAIN-CONTAINING PROTEIN"/>
    <property type="match status" value="1"/>
</dbReference>
<name>A0A370XAN8_9GAMM</name>
<dbReference type="Gene3D" id="1.10.760.10">
    <property type="entry name" value="Cytochrome c-like domain"/>
    <property type="match status" value="1"/>
</dbReference>
<reference evidence="7 8" key="1">
    <citation type="submission" date="2018-07" db="EMBL/GenBank/DDBJ databases">
        <title>Dyella monticola sp. nov. and Dyella psychrodurans sp. nov. isolated from monsoon evergreen broad-leaved forest soil of Dinghu Mountain, China.</title>
        <authorList>
            <person name="Gao Z."/>
            <person name="Qiu L."/>
        </authorList>
    </citation>
    <scope>NUCLEOTIDE SEQUENCE [LARGE SCALE GENOMIC DNA]</scope>
    <source>
        <strain evidence="7 8">4MSK11</strain>
    </source>
</reference>
<dbReference type="GO" id="GO:0046872">
    <property type="term" value="F:metal ion binding"/>
    <property type="evidence" value="ECO:0007669"/>
    <property type="project" value="UniProtKB-KW"/>
</dbReference>
<evidence type="ECO:0000256" key="1">
    <source>
        <dbReference type="ARBA" id="ARBA00022617"/>
    </source>
</evidence>
<keyword evidence="2 4" id="KW-0479">Metal-binding</keyword>
<dbReference type="InterPro" id="IPR036909">
    <property type="entry name" value="Cyt_c-like_dom_sf"/>
</dbReference>
<dbReference type="AlphaFoldDB" id="A0A370XAN8"/>
<evidence type="ECO:0000313" key="7">
    <source>
        <dbReference type="EMBL" id="RDS85362.1"/>
    </source>
</evidence>
<organism evidence="7 8">
    <name type="scientific">Dyella psychrodurans</name>
    <dbReference type="NCBI Taxonomy" id="1927960"/>
    <lineage>
        <taxon>Bacteria</taxon>
        <taxon>Pseudomonadati</taxon>
        <taxon>Pseudomonadota</taxon>
        <taxon>Gammaproteobacteria</taxon>
        <taxon>Lysobacterales</taxon>
        <taxon>Rhodanobacteraceae</taxon>
        <taxon>Dyella</taxon>
    </lineage>
</organism>
<accession>A0A370XAN8</accession>
<dbReference type="GO" id="GO:0020037">
    <property type="term" value="F:heme binding"/>
    <property type="evidence" value="ECO:0007669"/>
    <property type="project" value="InterPro"/>
</dbReference>
<comment type="caution">
    <text evidence="7">The sequence shown here is derived from an EMBL/GenBank/DDBJ whole genome shotgun (WGS) entry which is preliminary data.</text>
</comment>
<dbReference type="GO" id="GO:0009055">
    <property type="term" value="F:electron transfer activity"/>
    <property type="evidence" value="ECO:0007669"/>
    <property type="project" value="InterPro"/>
</dbReference>
<protein>
    <submittedName>
        <fullName evidence="7">Cytochrome c</fullName>
    </submittedName>
</protein>
<keyword evidence="1 4" id="KW-0349">Heme</keyword>
<dbReference type="PROSITE" id="PS51007">
    <property type="entry name" value="CYTC"/>
    <property type="match status" value="1"/>
</dbReference>
<evidence type="ECO:0000256" key="5">
    <source>
        <dbReference type="SAM" id="SignalP"/>
    </source>
</evidence>